<dbReference type="AlphaFoldDB" id="A0AAI8VL48"/>
<name>A0AAI8VL48_9PEZI</name>
<dbReference type="InterPro" id="IPR053206">
    <property type="entry name" value="Dimeric_xanthone_biosynth"/>
</dbReference>
<dbReference type="Pfam" id="PF01814">
    <property type="entry name" value="Hemerythrin"/>
    <property type="match status" value="1"/>
</dbReference>
<evidence type="ECO:0000313" key="3">
    <source>
        <dbReference type="Proteomes" id="UP001295740"/>
    </source>
</evidence>
<keyword evidence="3" id="KW-1185">Reference proteome</keyword>
<dbReference type="PANTHER" id="PTHR38048:SF2">
    <property type="entry name" value="HEMERYTHRIN-LIKE DOMAIN-CONTAINING PROTEIN"/>
    <property type="match status" value="1"/>
</dbReference>
<evidence type="ECO:0000313" key="2">
    <source>
        <dbReference type="EMBL" id="CAJ2506592.1"/>
    </source>
</evidence>
<dbReference type="Proteomes" id="UP001295740">
    <property type="component" value="Unassembled WGS sequence"/>
</dbReference>
<accession>A0AAI8VL48</accession>
<gene>
    <name evidence="2" type="ORF">KHLLAP_LOCUS7060</name>
</gene>
<proteinExistence type="predicted"/>
<protein>
    <submittedName>
        <fullName evidence="2">Uu.00g077780.m01.CDS01</fullName>
    </submittedName>
</protein>
<comment type="caution">
    <text evidence="2">The sequence shown here is derived from an EMBL/GenBank/DDBJ whole genome shotgun (WGS) entry which is preliminary data.</text>
</comment>
<feature type="domain" description="Hemerythrin-like" evidence="1">
    <location>
        <begin position="49"/>
        <end position="166"/>
    </location>
</feature>
<organism evidence="2 3">
    <name type="scientific">Anthostomella pinea</name>
    <dbReference type="NCBI Taxonomy" id="933095"/>
    <lineage>
        <taxon>Eukaryota</taxon>
        <taxon>Fungi</taxon>
        <taxon>Dikarya</taxon>
        <taxon>Ascomycota</taxon>
        <taxon>Pezizomycotina</taxon>
        <taxon>Sordariomycetes</taxon>
        <taxon>Xylariomycetidae</taxon>
        <taxon>Xylariales</taxon>
        <taxon>Xylariaceae</taxon>
        <taxon>Anthostomella</taxon>
    </lineage>
</organism>
<sequence>MANRTPPMYTDAPLALIHTPKFETGKWPDHSLMDLLLKDDPFTIEASHMALSHNSFIRGFNSIYQQAPRVQSSADKSDFVGYCLAWIECVATHHHYEETEFFPNVDKDAGQNGLMGQVVHEHEEFQGGMDRMKDYLLQKEADFSGDELIAIMDSFKQPLHSHLKAEPGAIVALAKYSTSDHPIDILAIAGAAGKKQVNLGFMFNTLPVFFLNMETATFEGGMWEGVFPPLKGMAKTVMNKLVPMWQSRRWRFVSCTPDGEVGQLAV</sequence>
<dbReference type="PANTHER" id="PTHR38048">
    <property type="entry name" value="EXPRESSED PROTEIN"/>
    <property type="match status" value="1"/>
</dbReference>
<evidence type="ECO:0000259" key="1">
    <source>
        <dbReference type="Pfam" id="PF01814"/>
    </source>
</evidence>
<reference evidence="2" key="1">
    <citation type="submission" date="2023-10" db="EMBL/GenBank/DDBJ databases">
        <authorList>
            <person name="Hackl T."/>
        </authorList>
    </citation>
    <scope>NUCLEOTIDE SEQUENCE</scope>
</reference>
<dbReference type="InterPro" id="IPR012312">
    <property type="entry name" value="Hemerythrin-like"/>
</dbReference>
<dbReference type="EMBL" id="CAUWAG010000010">
    <property type="protein sequence ID" value="CAJ2506592.1"/>
    <property type="molecule type" value="Genomic_DNA"/>
</dbReference>
<dbReference type="Gene3D" id="1.20.120.520">
    <property type="entry name" value="nmb1532 protein domain like"/>
    <property type="match status" value="1"/>
</dbReference>